<sequence>MTTDLRPVEHHLIGTGPELANVLRSAHARGHLVRWGTPVNLGADRYSIAITLLEPPPGRDVWRHRLRIAGRVAAVVAGLTALGLFGWGVILVIEWVRAHVWLVALVGIVGLFLLGASSKSSRGGRSHCSGCGHR</sequence>
<keyword evidence="1" id="KW-1133">Transmembrane helix</keyword>
<reference evidence="2" key="2">
    <citation type="submission" date="2022-09" db="EMBL/GenBank/DDBJ databases">
        <title>Biosynthetic gene clusters of Dactylosporangioum fulvum.</title>
        <authorList>
            <person name="Caradec T."/>
        </authorList>
    </citation>
    <scope>NUCLEOTIDE SEQUENCE</scope>
    <source>
        <strain evidence="2">NRRL B-16292</strain>
    </source>
</reference>
<feature type="transmembrane region" description="Helical" evidence="1">
    <location>
        <begin position="72"/>
        <end position="93"/>
    </location>
</feature>
<gene>
    <name evidence="2" type="ORF">Dfulv_00080</name>
</gene>
<evidence type="ECO:0000256" key="1">
    <source>
        <dbReference type="SAM" id="Phobius"/>
    </source>
</evidence>
<protein>
    <submittedName>
        <fullName evidence="2">Uncharacterized protein</fullName>
    </submittedName>
</protein>
<accession>A0ABY5VYN4</accession>
<dbReference type="EMBL" id="CP073720">
    <property type="protein sequence ID" value="UWP82765.1"/>
    <property type="molecule type" value="Genomic_DNA"/>
</dbReference>
<evidence type="ECO:0000313" key="3">
    <source>
        <dbReference type="Proteomes" id="UP001059617"/>
    </source>
</evidence>
<evidence type="ECO:0000313" key="2">
    <source>
        <dbReference type="EMBL" id="UWP82765.1"/>
    </source>
</evidence>
<dbReference type="RefSeq" id="WP_259860535.1">
    <property type="nucleotide sequence ID" value="NZ_BAAAST010000008.1"/>
</dbReference>
<feature type="transmembrane region" description="Helical" evidence="1">
    <location>
        <begin position="99"/>
        <end position="116"/>
    </location>
</feature>
<keyword evidence="1" id="KW-0812">Transmembrane</keyword>
<organism evidence="2 3">
    <name type="scientific">Dactylosporangium fulvum</name>
    <dbReference type="NCBI Taxonomy" id="53359"/>
    <lineage>
        <taxon>Bacteria</taxon>
        <taxon>Bacillati</taxon>
        <taxon>Actinomycetota</taxon>
        <taxon>Actinomycetes</taxon>
        <taxon>Micromonosporales</taxon>
        <taxon>Micromonosporaceae</taxon>
        <taxon>Dactylosporangium</taxon>
    </lineage>
</organism>
<reference evidence="2" key="1">
    <citation type="submission" date="2021-04" db="EMBL/GenBank/DDBJ databases">
        <authorList>
            <person name="Hartkoorn R.C."/>
            <person name="Beaudoing E."/>
            <person name="Hot D."/>
        </authorList>
    </citation>
    <scope>NUCLEOTIDE SEQUENCE</scope>
    <source>
        <strain evidence="2">NRRL B-16292</strain>
    </source>
</reference>
<name>A0ABY5VYN4_9ACTN</name>
<keyword evidence="1" id="KW-0472">Membrane</keyword>
<proteinExistence type="predicted"/>
<dbReference type="Proteomes" id="UP001059617">
    <property type="component" value="Chromosome"/>
</dbReference>
<keyword evidence="3" id="KW-1185">Reference proteome</keyword>